<evidence type="ECO:0000313" key="1">
    <source>
        <dbReference type="EMBL" id="KAJ1144227.1"/>
    </source>
</evidence>
<proteinExistence type="predicted"/>
<reference evidence="1" key="1">
    <citation type="journal article" date="2022" name="bioRxiv">
        <title>Sequencing and chromosome-scale assembly of the giantPleurodeles waltlgenome.</title>
        <authorList>
            <person name="Brown T."/>
            <person name="Elewa A."/>
            <person name="Iarovenko S."/>
            <person name="Subramanian E."/>
            <person name="Araus A.J."/>
            <person name="Petzold A."/>
            <person name="Susuki M."/>
            <person name="Suzuki K.-i.T."/>
            <person name="Hayashi T."/>
            <person name="Toyoda A."/>
            <person name="Oliveira C."/>
            <person name="Osipova E."/>
            <person name="Leigh N.D."/>
            <person name="Simon A."/>
            <person name="Yun M.H."/>
        </authorList>
    </citation>
    <scope>NUCLEOTIDE SEQUENCE</scope>
    <source>
        <strain evidence="1">20211129_DDA</strain>
        <tissue evidence="1">Liver</tissue>
    </source>
</reference>
<gene>
    <name evidence="1" type="ORF">NDU88_010528</name>
</gene>
<accession>A0AAV7QXS1</accession>
<comment type="caution">
    <text evidence="1">The sequence shown here is derived from an EMBL/GenBank/DDBJ whole genome shotgun (WGS) entry which is preliminary data.</text>
</comment>
<protein>
    <submittedName>
        <fullName evidence="1">Uncharacterized protein</fullName>
    </submittedName>
</protein>
<organism evidence="1 2">
    <name type="scientific">Pleurodeles waltl</name>
    <name type="common">Iberian ribbed newt</name>
    <dbReference type="NCBI Taxonomy" id="8319"/>
    <lineage>
        <taxon>Eukaryota</taxon>
        <taxon>Metazoa</taxon>
        <taxon>Chordata</taxon>
        <taxon>Craniata</taxon>
        <taxon>Vertebrata</taxon>
        <taxon>Euteleostomi</taxon>
        <taxon>Amphibia</taxon>
        <taxon>Batrachia</taxon>
        <taxon>Caudata</taxon>
        <taxon>Salamandroidea</taxon>
        <taxon>Salamandridae</taxon>
        <taxon>Pleurodelinae</taxon>
        <taxon>Pleurodeles</taxon>
    </lineage>
</organism>
<dbReference type="Proteomes" id="UP001066276">
    <property type="component" value="Chromosome 6"/>
</dbReference>
<keyword evidence="2" id="KW-1185">Reference proteome</keyword>
<name>A0AAV7QXS1_PLEWA</name>
<dbReference type="AlphaFoldDB" id="A0AAV7QXS1"/>
<dbReference type="EMBL" id="JANPWB010000010">
    <property type="protein sequence ID" value="KAJ1144227.1"/>
    <property type="molecule type" value="Genomic_DNA"/>
</dbReference>
<sequence>MTMAVRSPIDSQCTTPTDKVLTPLTTAVAINSKAEDKEGADRVGEDKGDVWMDDVEVSASDVWVLHDVVMVVVAVDAVHAGVSVDVTVREKEEGETV</sequence>
<evidence type="ECO:0000313" key="2">
    <source>
        <dbReference type="Proteomes" id="UP001066276"/>
    </source>
</evidence>